<dbReference type="FunFam" id="2.60.40.4100:FF:000002">
    <property type="entry name" value="Zona pellucida sperm-binding protein 3"/>
    <property type="match status" value="1"/>
</dbReference>
<reference evidence="2" key="2">
    <citation type="submission" date="2025-09" db="UniProtKB">
        <authorList>
            <consortium name="Ensembl"/>
        </authorList>
    </citation>
    <scope>IDENTIFICATION</scope>
</reference>
<protein>
    <recommendedName>
        <fullName evidence="1">ZP-C domain-containing protein</fullName>
    </recommendedName>
</protein>
<dbReference type="Gene3D" id="2.60.40.4100">
    <property type="entry name" value="Zona pellucida, ZP-C domain"/>
    <property type="match status" value="1"/>
</dbReference>
<dbReference type="PANTHER" id="PTHR11576">
    <property type="entry name" value="ZONA PELLUCIDA SPERM-BINDING PROTEIN 3"/>
    <property type="match status" value="1"/>
</dbReference>
<dbReference type="AlphaFoldDB" id="A0A8C0J0V4"/>
<evidence type="ECO:0000313" key="3">
    <source>
        <dbReference type="Proteomes" id="UP000694404"/>
    </source>
</evidence>
<dbReference type="Pfam" id="PF00100">
    <property type="entry name" value="Zona_pellucida"/>
    <property type="match status" value="1"/>
</dbReference>
<evidence type="ECO:0000259" key="1">
    <source>
        <dbReference type="Pfam" id="PF00100"/>
    </source>
</evidence>
<dbReference type="GeneTree" id="ENSGT01030000234567"/>
<proteinExistence type="predicted"/>
<keyword evidence="3" id="KW-1185">Reference proteome</keyword>
<reference evidence="2" key="1">
    <citation type="submission" date="2025-08" db="UniProtKB">
        <authorList>
            <consortium name="Ensembl"/>
        </authorList>
    </citation>
    <scope>IDENTIFICATION</scope>
</reference>
<sequence>FADDWAADRTSTDISTGSHVVLRHFTDSCVAMLIPQSDSTLQYVINFNGYLVDGRSDDTSSTFLSPWPQQDTLQFTVDIFRFIYITCHMKVTAADQAPDSLNKACYFNKICSCCETGNSAPTFTEAEADSVVGPLSILDADQHSRNFPENITRVAKMGS</sequence>
<dbReference type="Ensembl" id="ENSCABT00000027373.1">
    <property type="protein sequence ID" value="ENSCABP00000024983.1"/>
    <property type="gene ID" value="ENSCABG00000018388.1"/>
</dbReference>
<evidence type="ECO:0000313" key="2">
    <source>
        <dbReference type="Ensembl" id="ENSCABP00000024983.1"/>
    </source>
</evidence>
<dbReference type="Proteomes" id="UP000694404">
    <property type="component" value="Unplaced"/>
</dbReference>
<accession>A0A8C0J0V4</accession>
<name>A0A8C0J0V4_CHEAB</name>
<dbReference type="InterPro" id="IPR055355">
    <property type="entry name" value="ZP-C"/>
</dbReference>
<dbReference type="InterPro" id="IPR042235">
    <property type="entry name" value="ZP-C_dom"/>
</dbReference>
<dbReference type="GO" id="GO:0007339">
    <property type="term" value="P:binding of sperm to zona pellucida"/>
    <property type="evidence" value="ECO:0007669"/>
    <property type="project" value="TreeGrafter"/>
</dbReference>
<dbReference type="PANTHER" id="PTHR11576:SF2">
    <property type="entry name" value="ZONA PELLUCIDA SPERM-BINDING PROTEIN 3"/>
    <property type="match status" value="1"/>
</dbReference>
<organism evidence="2 3">
    <name type="scientific">Chelonoidis abingdonii</name>
    <name type="common">Abingdon island giant tortoise</name>
    <name type="synonym">Testudo abingdonii</name>
    <dbReference type="NCBI Taxonomy" id="106734"/>
    <lineage>
        <taxon>Eukaryota</taxon>
        <taxon>Metazoa</taxon>
        <taxon>Chordata</taxon>
        <taxon>Craniata</taxon>
        <taxon>Vertebrata</taxon>
        <taxon>Euteleostomi</taxon>
        <taxon>Archelosauria</taxon>
        <taxon>Testudinata</taxon>
        <taxon>Testudines</taxon>
        <taxon>Cryptodira</taxon>
        <taxon>Durocryptodira</taxon>
        <taxon>Testudinoidea</taxon>
        <taxon>Testudinidae</taxon>
        <taxon>Chelonoidis</taxon>
    </lineage>
</organism>
<dbReference type="GO" id="GO:2000344">
    <property type="term" value="P:positive regulation of acrosome reaction"/>
    <property type="evidence" value="ECO:0007669"/>
    <property type="project" value="TreeGrafter"/>
</dbReference>
<dbReference type="GO" id="GO:0031012">
    <property type="term" value="C:extracellular matrix"/>
    <property type="evidence" value="ECO:0007669"/>
    <property type="project" value="TreeGrafter"/>
</dbReference>
<dbReference type="GO" id="GO:0035803">
    <property type="term" value="P:egg coat formation"/>
    <property type="evidence" value="ECO:0007669"/>
    <property type="project" value="TreeGrafter"/>
</dbReference>
<dbReference type="GO" id="GO:0032190">
    <property type="term" value="F:acrosin binding"/>
    <property type="evidence" value="ECO:0007669"/>
    <property type="project" value="TreeGrafter"/>
</dbReference>
<feature type="domain" description="ZP-C" evidence="1">
    <location>
        <begin position="16"/>
        <end position="105"/>
    </location>
</feature>